<dbReference type="AlphaFoldDB" id="A0AAN7VUP2"/>
<dbReference type="PROSITE" id="PS00383">
    <property type="entry name" value="TYR_PHOSPHATASE_1"/>
    <property type="match status" value="1"/>
</dbReference>
<organism evidence="2 3">
    <name type="scientific">Elasticomyces elasticus</name>
    <dbReference type="NCBI Taxonomy" id="574655"/>
    <lineage>
        <taxon>Eukaryota</taxon>
        <taxon>Fungi</taxon>
        <taxon>Dikarya</taxon>
        <taxon>Ascomycota</taxon>
        <taxon>Pezizomycotina</taxon>
        <taxon>Dothideomycetes</taxon>
        <taxon>Dothideomycetidae</taxon>
        <taxon>Mycosphaerellales</taxon>
        <taxon>Teratosphaeriaceae</taxon>
        <taxon>Elasticomyces</taxon>
    </lineage>
</organism>
<dbReference type="Proteomes" id="UP001310594">
    <property type="component" value="Unassembled WGS sequence"/>
</dbReference>
<gene>
    <name evidence="2" type="ORF">LTR97_010064</name>
</gene>
<dbReference type="PANTHER" id="PTHR31126">
    <property type="entry name" value="TYROSINE-PROTEIN PHOSPHATASE"/>
    <property type="match status" value="1"/>
</dbReference>
<dbReference type="InterPro" id="IPR000387">
    <property type="entry name" value="Tyr_Pase_dom"/>
</dbReference>
<dbReference type="InterPro" id="IPR029021">
    <property type="entry name" value="Prot-tyrosine_phosphatase-like"/>
</dbReference>
<evidence type="ECO:0000313" key="2">
    <source>
        <dbReference type="EMBL" id="KAK5693495.1"/>
    </source>
</evidence>
<accession>A0AAN7VUP2</accession>
<name>A0AAN7VUP2_9PEZI</name>
<dbReference type="Pfam" id="PF13350">
    <property type="entry name" value="Y_phosphatase3"/>
    <property type="match status" value="1"/>
</dbReference>
<dbReference type="EMBL" id="JAVRQU010000017">
    <property type="protein sequence ID" value="KAK5693495.1"/>
    <property type="molecule type" value="Genomic_DNA"/>
</dbReference>
<dbReference type="PANTHER" id="PTHR31126:SF10">
    <property type="entry name" value="PROTEIN PHOSPHATASE, PUTATIVE (AFU_ORTHOLOGUE AFUA_6G06650)-RELATED"/>
    <property type="match status" value="1"/>
</dbReference>
<proteinExistence type="predicted"/>
<sequence length="298" mass="33264">MTSPAATAPQAFDKILNFRDVGLYIDSATKQNLLRPGLFYRSARPDAASPRDRERLTEDYKLRTIIDLRTDTEHIEARKRFTEQPTASAPVVAPSDPKRPFRISGITYKDVDFNGKPYSNALLKQLSWRQTGKLFGLYAFGYRKEAISILGENVMAKRGLAGLAEDSLEHCTAEVKAAFDVLCDESSYPVLVHCTQGKDRTGLTVLLVLMLLGVPVEAIEKDYRLSETELAPEREDKLKEIRSIGLPDSFADCPAEWVGNVSGWVNEKYGGVEKYLASCGVDREQQAALKKILLAERM</sequence>
<reference evidence="2" key="1">
    <citation type="submission" date="2023-08" db="EMBL/GenBank/DDBJ databases">
        <title>Black Yeasts Isolated from many extreme environments.</title>
        <authorList>
            <person name="Coleine C."/>
            <person name="Stajich J.E."/>
            <person name="Selbmann L."/>
        </authorList>
    </citation>
    <scope>NUCLEOTIDE SEQUENCE</scope>
    <source>
        <strain evidence="2">CCFEE 5810</strain>
    </source>
</reference>
<feature type="domain" description="Tyrosine specific protein phosphatases" evidence="1">
    <location>
        <begin position="169"/>
        <end position="238"/>
    </location>
</feature>
<dbReference type="PROSITE" id="PS50056">
    <property type="entry name" value="TYR_PHOSPHATASE_2"/>
    <property type="match status" value="1"/>
</dbReference>
<dbReference type="GO" id="GO:0004721">
    <property type="term" value="F:phosphoprotein phosphatase activity"/>
    <property type="evidence" value="ECO:0007669"/>
    <property type="project" value="InterPro"/>
</dbReference>
<comment type="caution">
    <text evidence="2">The sequence shown here is derived from an EMBL/GenBank/DDBJ whole genome shotgun (WGS) entry which is preliminary data.</text>
</comment>
<evidence type="ECO:0000259" key="1">
    <source>
        <dbReference type="PROSITE" id="PS50056"/>
    </source>
</evidence>
<protein>
    <recommendedName>
        <fullName evidence="1">Tyrosine specific protein phosphatases domain-containing protein</fullName>
    </recommendedName>
</protein>
<dbReference type="Gene3D" id="3.90.190.10">
    <property type="entry name" value="Protein tyrosine phosphatase superfamily"/>
    <property type="match status" value="1"/>
</dbReference>
<dbReference type="InterPro" id="IPR026893">
    <property type="entry name" value="Tyr/Ser_Pase_IphP-type"/>
</dbReference>
<dbReference type="InterPro" id="IPR016130">
    <property type="entry name" value="Tyr_Pase_AS"/>
</dbReference>
<dbReference type="SUPFAM" id="SSF52799">
    <property type="entry name" value="(Phosphotyrosine protein) phosphatases II"/>
    <property type="match status" value="1"/>
</dbReference>
<evidence type="ECO:0000313" key="3">
    <source>
        <dbReference type="Proteomes" id="UP001310594"/>
    </source>
</evidence>